<name>A0A1I8AFB1_9BILA</name>
<dbReference type="AlphaFoldDB" id="A0A1I8AFB1"/>
<organism evidence="1 2">
    <name type="scientific">Steinernema glaseri</name>
    <dbReference type="NCBI Taxonomy" id="37863"/>
    <lineage>
        <taxon>Eukaryota</taxon>
        <taxon>Metazoa</taxon>
        <taxon>Ecdysozoa</taxon>
        <taxon>Nematoda</taxon>
        <taxon>Chromadorea</taxon>
        <taxon>Rhabditida</taxon>
        <taxon>Tylenchina</taxon>
        <taxon>Panagrolaimomorpha</taxon>
        <taxon>Strongyloidoidea</taxon>
        <taxon>Steinernematidae</taxon>
        <taxon>Steinernema</taxon>
    </lineage>
</organism>
<evidence type="ECO:0000313" key="2">
    <source>
        <dbReference type="WBParaSite" id="L893_g4877.t1"/>
    </source>
</evidence>
<sequence>MRSELLLRGAKPCSLAASSFSVPAPHALKMRFGSLLVIFLLSCLIVSTAGRGKISGLWRRLVGRGKPARSGSFVSLTSQGSTGARTVGTQAGRSLGKLLRKLKKGSVAAVAETAAEKDIQLKTTIRQVVVKEIRTNHTSMPYIRIATQKTNVKNPATQHHCNIFSDFYEHVKNSWTDWSQCNVLNKALAVQMK</sequence>
<dbReference type="WBParaSite" id="L893_g4877.t1">
    <property type="protein sequence ID" value="L893_g4877.t1"/>
    <property type="gene ID" value="L893_g4877"/>
</dbReference>
<keyword evidence="1" id="KW-1185">Reference proteome</keyword>
<reference evidence="2" key="1">
    <citation type="submission" date="2016-11" db="UniProtKB">
        <authorList>
            <consortium name="WormBaseParasite"/>
        </authorList>
    </citation>
    <scope>IDENTIFICATION</scope>
</reference>
<dbReference type="Proteomes" id="UP000095287">
    <property type="component" value="Unplaced"/>
</dbReference>
<protein>
    <submittedName>
        <fullName evidence="2">PTN_MK_C domain-containing protein</fullName>
    </submittedName>
</protein>
<accession>A0A1I8AFB1</accession>
<evidence type="ECO:0000313" key="1">
    <source>
        <dbReference type="Proteomes" id="UP000095287"/>
    </source>
</evidence>
<proteinExistence type="predicted"/>